<dbReference type="RefSeq" id="WP_134218818.1">
    <property type="nucleotide sequence ID" value="NZ_QFGA01000003.1"/>
</dbReference>
<dbReference type="GO" id="GO:0015689">
    <property type="term" value="P:molybdate ion transport"/>
    <property type="evidence" value="ECO:0007669"/>
    <property type="project" value="InterPro"/>
</dbReference>
<dbReference type="PROSITE" id="PS51866">
    <property type="entry name" value="MOP"/>
    <property type="match status" value="1"/>
</dbReference>
<evidence type="ECO:0000313" key="5">
    <source>
        <dbReference type="Proteomes" id="UP000298324"/>
    </source>
</evidence>
<dbReference type="SUPFAM" id="SSF50331">
    <property type="entry name" value="MOP-like"/>
    <property type="match status" value="1"/>
</dbReference>
<name>A0A4Y7R6T4_9FIRM</name>
<dbReference type="Pfam" id="PF03459">
    <property type="entry name" value="TOBE"/>
    <property type="match status" value="1"/>
</dbReference>
<keyword evidence="1 2" id="KW-0500">Molybdenum</keyword>
<sequence length="67" mass="7145">MELSARNNLKGRIKDIKTNEINAEVLLDIGGQEMCSTITAGSVKRMNLKVGDEVSALVKASSVVIGK</sequence>
<comment type="caution">
    <text evidence="4">The sequence shown here is derived from an EMBL/GenBank/DDBJ whole genome shotgun (WGS) entry which is preliminary data.</text>
</comment>
<evidence type="ECO:0000256" key="2">
    <source>
        <dbReference type="PROSITE-ProRule" id="PRU01213"/>
    </source>
</evidence>
<dbReference type="InterPro" id="IPR004606">
    <property type="entry name" value="Mop_domain"/>
</dbReference>
<dbReference type="Gene3D" id="2.40.50.100">
    <property type="match status" value="1"/>
</dbReference>
<feature type="domain" description="Mop" evidence="3">
    <location>
        <begin position="2"/>
        <end position="67"/>
    </location>
</feature>
<dbReference type="InterPro" id="IPR008995">
    <property type="entry name" value="Mo/tungstate-bd_C_term_dom"/>
</dbReference>
<dbReference type="InterPro" id="IPR005116">
    <property type="entry name" value="Transp-assoc_OB_typ1"/>
</dbReference>
<evidence type="ECO:0000313" key="4">
    <source>
        <dbReference type="EMBL" id="TEB04557.1"/>
    </source>
</evidence>
<keyword evidence="5" id="KW-1185">Reference proteome</keyword>
<accession>A0A4Y7R6T4</accession>
<dbReference type="EMBL" id="QFGA01000003">
    <property type="protein sequence ID" value="TEB04557.1"/>
    <property type="molecule type" value="Genomic_DNA"/>
</dbReference>
<gene>
    <name evidence="4" type="primary">mopII</name>
    <name evidence="4" type="ORF">Psch_03317</name>
</gene>
<evidence type="ECO:0000259" key="3">
    <source>
        <dbReference type="PROSITE" id="PS51866"/>
    </source>
</evidence>
<dbReference type="AlphaFoldDB" id="A0A4Y7R6T4"/>
<protein>
    <submittedName>
        <fullName evidence="4">Molybdenum-pterin-binding protein 2</fullName>
    </submittedName>
</protein>
<organism evidence="4 5">
    <name type="scientific">Pelotomaculum schinkii</name>
    <dbReference type="NCBI Taxonomy" id="78350"/>
    <lineage>
        <taxon>Bacteria</taxon>
        <taxon>Bacillati</taxon>
        <taxon>Bacillota</taxon>
        <taxon>Clostridia</taxon>
        <taxon>Eubacteriales</taxon>
        <taxon>Desulfotomaculaceae</taxon>
        <taxon>Pelotomaculum</taxon>
    </lineage>
</organism>
<dbReference type="Proteomes" id="UP000298324">
    <property type="component" value="Unassembled WGS sequence"/>
</dbReference>
<proteinExistence type="predicted"/>
<evidence type="ECO:0000256" key="1">
    <source>
        <dbReference type="ARBA" id="ARBA00022505"/>
    </source>
</evidence>
<dbReference type="NCBIfam" id="TIGR00638">
    <property type="entry name" value="Mop"/>
    <property type="match status" value="1"/>
</dbReference>
<reference evidence="4 5" key="1">
    <citation type="journal article" date="2018" name="Environ. Microbiol.">
        <title>Novel energy conservation strategies and behaviour of Pelotomaculum schinkii driving syntrophic propionate catabolism.</title>
        <authorList>
            <person name="Hidalgo-Ahumada C.A.P."/>
            <person name="Nobu M.K."/>
            <person name="Narihiro T."/>
            <person name="Tamaki H."/>
            <person name="Liu W.T."/>
            <person name="Kamagata Y."/>
            <person name="Stams A.J.M."/>
            <person name="Imachi H."/>
            <person name="Sousa D.Z."/>
        </authorList>
    </citation>
    <scope>NUCLEOTIDE SEQUENCE [LARGE SCALE GENOMIC DNA]</scope>
    <source>
        <strain evidence="4 5">HH</strain>
    </source>
</reference>